<protein>
    <submittedName>
        <fullName evidence="2">Uncharacterized protein</fullName>
    </submittedName>
</protein>
<feature type="compositionally biased region" description="Polar residues" evidence="1">
    <location>
        <begin position="23"/>
        <end position="35"/>
    </location>
</feature>
<evidence type="ECO:0000313" key="3">
    <source>
        <dbReference type="Proteomes" id="UP001530293"/>
    </source>
</evidence>
<comment type="caution">
    <text evidence="2">The sequence shown here is derived from an EMBL/GenBank/DDBJ whole genome shotgun (WGS) entry which is preliminary data.</text>
</comment>
<accession>A0ABD3MJY6</accession>
<proteinExistence type="predicted"/>
<gene>
    <name evidence="2" type="ORF">ACHAWU_004020</name>
</gene>
<dbReference type="AlphaFoldDB" id="A0ABD3MJY6"/>
<keyword evidence="3" id="KW-1185">Reference proteome</keyword>
<evidence type="ECO:0000256" key="1">
    <source>
        <dbReference type="SAM" id="MobiDB-lite"/>
    </source>
</evidence>
<dbReference type="Proteomes" id="UP001530293">
    <property type="component" value="Unassembled WGS sequence"/>
</dbReference>
<name>A0ABD3MJY6_9STRA</name>
<feature type="region of interest" description="Disordered" evidence="1">
    <location>
        <begin position="1"/>
        <end position="122"/>
    </location>
</feature>
<feature type="compositionally biased region" description="Basic and acidic residues" evidence="1">
    <location>
        <begin position="64"/>
        <end position="74"/>
    </location>
</feature>
<organism evidence="2 3">
    <name type="scientific">Discostella pseudostelligera</name>
    <dbReference type="NCBI Taxonomy" id="259834"/>
    <lineage>
        <taxon>Eukaryota</taxon>
        <taxon>Sar</taxon>
        <taxon>Stramenopiles</taxon>
        <taxon>Ochrophyta</taxon>
        <taxon>Bacillariophyta</taxon>
        <taxon>Coscinodiscophyceae</taxon>
        <taxon>Thalassiosirophycidae</taxon>
        <taxon>Stephanodiscales</taxon>
        <taxon>Stephanodiscaceae</taxon>
        <taxon>Discostella</taxon>
    </lineage>
</organism>
<evidence type="ECO:0000313" key="2">
    <source>
        <dbReference type="EMBL" id="KAL3764208.1"/>
    </source>
</evidence>
<feature type="compositionally biased region" description="Basic and acidic residues" evidence="1">
    <location>
        <begin position="1"/>
        <end position="16"/>
    </location>
</feature>
<dbReference type="EMBL" id="JALLBG020000108">
    <property type="protein sequence ID" value="KAL3764208.1"/>
    <property type="molecule type" value="Genomic_DNA"/>
</dbReference>
<feature type="compositionally biased region" description="Basic residues" evidence="1">
    <location>
        <begin position="36"/>
        <end position="58"/>
    </location>
</feature>
<sequence>MTAFHINDKRNDRSASYEEGVLNRSSGSGPSFQANQKKKPYRARGCRGGASRKGRKKQTITTDTRQDEENDPHRLNNNTEQRQYNNDLPESLPPCKIMNASSDMRGTSGGPDESAANVTSHSERNIRSQLFVPYCNGSNIHQGFSESASEADIEVELLDRSLNRGLYSRGAMPILPMRCDDEASQAMLRTNNNSLRDVTVPTMSERRSDDGDDQSTGGGFSFFCISPCSFLSGQRKKRGPFF</sequence>
<reference evidence="2 3" key="1">
    <citation type="submission" date="2024-10" db="EMBL/GenBank/DDBJ databases">
        <title>Updated reference genomes for cyclostephanoid diatoms.</title>
        <authorList>
            <person name="Roberts W.R."/>
            <person name="Alverson A.J."/>
        </authorList>
    </citation>
    <scope>NUCLEOTIDE SEQUENCE [LARGE SCALE GENOMIC DNA]</scope>
    <source>
        <strain evidence="2 3">AJA232-27</strain>
    </source>
</reference>
<feature type="compositionally biased region" description="Polar residues" evidence="1">
    <location>
        <begin position="75"/>
        <end position="88"/>
    </location>
</feature>